<dbReference type="Pfam" id="PF12895">
    <property type="entry name" value="ANAPC3"/>
    <property type="match status" value="1"/>
</dbReference>
<organism evidence="3 4">
    <name type="scientific">Microscilla marina ATCC 23134</name>
    <dbReference type="NCBI Taxonomy" id="313606"/>
    <lineage>
        <taxon>Bacteria</taxon>
        <taxon>Pseudomonadati</taxon>
        <taxon>Bacteroidota</taxon>
        <taxon>Cytophagia</taxon>
        <taxon>Cytophagales</taxon>
        <taxon>Microscillaceae</taxon>
        <taxon>Microscilla</taxon>
    </lineage>
</organism>
<dbReference type="EMBL" id="AAWS01000027">
    <property type="protein sequence ID" value="EAY27024.1"/>
    <property type="molecule type" value="Genomic_DNA"/>
</dbReference>
<dbReference type="InterPro" id="IPR011990">
    <property type="entry name" value="TPR-like_helical_dom_sf"/>
</dbReference>
<evidence type="ECO:0000256" key="2">
    <source>
        <dbReference type="SAM" id="MobiDB-lite"/>
    </source>
</evidence>
<evidence type="ECO:0000256" key="1">
    <source>
        <dbReference type="PROSITE-ProRule" id="PRU00339"/>
    </source>
</evidence>
<dbReference type="Pfam" id="PF13181">
    <property type="entry name" value="TPR_8"/>
    <property type="match status" value="1"/>
</dbReference>
<sequence>MLKRLLIIVMASTLWACDRYVRENDTVYDVPDTDNYLSGASFRALNDAIENYPKSAENYYKRALFHYRKDNYDKTFDDVQSAIKADNQQAKYYFLLSQVYRQNKEFKKALSAILHARKLAPKNPETLIQSGELLLINQKFDASGKTLNLATQMLPKDPRIDFIKGNLALEKQDTANAKRFLFRAIRKRPDYANAYNSLATLFNRYDMPKTAIKYASKGLEYEPEHDYLNYNKAEAYRQRRKVDSARVFYKKTYQTNPEIYQASYYLGRYTFDLGKYKEAQEYLENTLKYNRKFERTHYYLGLCYTYQNLDQKALKTLKTAMEQDPNHIASRDAYWGIRNKIKLEELRRREDSIRQAYYEQEQEYLRKLREKEKKRQEAYKKMLQEQQERVKKQQEEYQRKLKEQQDRIKKQQEEYRRKLKEQQEQIKKRQQEYLRKLKEQQEKKKNGGE</sequence>
<evidence type="ECO:0000313" key="3">
    <source>
        <dbReference type="EMBL" id="EAY27024.1"/>
    </source>
</evidence>
<reference evidence="3 4" key="1">
    <citation type="submission" date="2007-01" db="EMBL/GenBank/DDBJ databases">
        <authorList>
            <person name="Haygood M."/>
            <person name="Podell S."/>
            <person name="Anderson C."/>
            <person name="Hopkinson B."/>
            <person name="Roe K."/>
            <person name="Barbeau K."/>
            <person name="Gaasterland T."/>
            <person name="Ferriera S."/>
            <person name="Johnson J."/>
            <person name="Kravitz S."/>
            <person name="Beeson K."/>
            <person name="Sutton G."/>
            <person name="Rogers Y.-H."/>
            <person name="Friedman R."/>
            <person name="Frazier M."/>
            <person name="Venter J.C."/>
        </authorList>
    </citation>
    <scope>NUCLEOTIDE SEQUENCE [LARGE SCALE GENOMIC DNA]</scope>
    <source>
        <strain evidence="3 4">ATCC 23134</strain>
    </source>
</reference>
<dbReference type="PANTHER" id="PTHR12558">
    <property type="entry name" value="CELL DIVISION CYCLE 16,23,27"/>
    <property type="match status" value="1"/>
</dbReference>
<feature type="repeat" description="TPR" evidence="1">
    <location>
        <begin position="294"/>
        <end position="327"/>
    </location>
</feature>
<dbReference type="InterPro" id="IPR019734">
    <property type="entry name" value="TPR_rpt"/>
</dbReference>
<keyword evidence="1" id="KW-0802">TPR repeat</keyword>
<accession>A1ZRD4</accession>
<dbReference type="OrthoDB" id="916447at2"/>
<dbReference type="Gene3D" id="1.25.40.10">
    <property type="entry name" value="Tetratricopeptide repeat domain"/>
    <property type="match status" value="3"/>
</dbReference>
<dbReference type="SUPFAM" id="SSF48452">
    <property type="entry name" value="TPR-like"/>
    <property type="match status" value="1"/>
</dbReference>
<gene>
    <name evidence="3" type="ORF">M23134_04712</name>
</gene>
<dbReference type="eggNOG" id="COG0457">
    <property type="taxonomic scope" value="Bacteria"/>
</dbReference>
<feature type="repeat" description="TPR" evidence="1">
    <location>
        <begin position="90"/>
        <end position="123"/>
    </location>
</feature>
<dbReference type="AlphaFoldDB" id="A1ZRD4"/>
<comment type="caution">
    <text evidence="3">The sequence shown here is derived from an EMBL/GenBank/DDBJ whole genome shotgun (WGS) entry which is preliminary data.</text>
</comment>
<dbReference type="PROSITE" id="PS50005">
    <property type="entry name" value="TPR"/>
    <property type="match status" value="2"/>
</dbReference>
<keyword evidence="4" id="KW-1185">Reference proteome</keyword>
<proteinExistence type="predicted"/>
<dbReference type="PANTHER" id="PTHR12558:SF13">
    <property type="entry name" value="CELL DIVISION CYCLE PROTEIN 27 HOMOLOG"/>
    <property type="match status" value="1"/>
</dbReference>
<protein>
    <submittedName>
        <fullName evidence="3">Tetratricopeptide repeat domain protein</fullName>
    </submittedName>
</protein>
<feature type="region of interest" description="Disordered" evidence="2">
    <location>
        <begin position="386"/>
        <end position="409"/>
    </location>
</feature>
<dbReference type="Proteomes" id="UP000004095">
    <property type="component" value="Unassembled WGS sequence"/>
</dbReference>
<dbReference type="SMART" id="SM00028">
    <property type="entry name" value="TPR"/>
    <property type="match status" value="7"/>
</dbReference>
<evidence type="ECO:0000313" key="4">
    <source>
        <dbReference type="Proteomes" id="UP000004095"/>
    </source>
</evidence>
<name>A1ZRD4_MICM2</name>